<accession>A0A2P8IFS0</accession>
<comment type="caution">
    <text evidence="1">The sequence shown here is derived from an EMBL/GenBank/DDBJ whole genome shotgun (WGS) entry which is preliminary data.</text>
</comment>
<dbReference type="GO" id="GO:0005840">
    <property type="term" value="C:ribosome"/>
    <property type="evidence" value="ECO:0007669"/>
    <property type="project" value="UniProtKB-KW"/>
</dbReference>
<reference evidence="1 2" key="1">
    <citation type="submission" date="2018-03" db="EMBL/GenBank/DDBJ databases">
        <title>Genomic Encyclopedia of Type Strains, Phase III (KMG-III): the genomes of soil and plant-associated and newly described type strains.</title>
        <authorList>
            <person name="Whitman W."/>
        </authorList>
    </citation>
    <scope>NUCLEOTIDE SEQUENCE [LARGE SCALE GENOMIC DNA]</scope>
    <source>
        <strain evidence="1 2">CGMCC 4.7097</strain>
    </source>
</reference>
<gene>
    <name evidence="1" type="ORF">B0I31_102296</name>
</gene>
<organism evidence="1 2">
    <name type="scientific">Saccharothrix carnea</name>
    <dbReference type="NCBI Taxonomy" id="1280637"/>
    <lineage>
        <taxon>Bacteria</taxon>
        <taxon>Bacillati</taxon>
        <taxon>Actinomycetota</taxon>
        <taxon>Actinomycetes</taxon>
        <taxon>Pseudonocardiales</taxon>
        <taxon>Pseudonocardiaceae</taxon>
        <taxon>Saccharothrix</taxon>
    </lineage>
</organism>
<keyword evidence="1" id="KW-0687">Ribonucleoprotein</keyword>
<dbReference type="SUPFAM" id="SSF69754">
    <property type="entry name" value="Ribosome binding protein Y (YfiA homologue)"/>
    <property type="match status" value="1"/>
</dbReference>
<dbReference type="Gene3D" id="3.30.160.100">
    <property type="entry name" value="Ribosome hibernation promotion factor-like"/>
    <property type="match status" value="1"/>
</dbReference>
<sequence>MSHVHEIANIQVDLAAGVPRDAADYARGKVAAIAKYAPADIAYAKVRLSTDGPRLLVAHASLDVNGTLVNADASAGTYHEAVDLMHDKLQHQLADMGR</sequence>
<evidence type="ECO:0000313" key="1">
    <source>
        <dbReference type="EMBL" id="PSL57318.1"/>
    </source>
</evidence>
<dbReference type="OrthoDB" id="3692115at2"/>
<dbReference type="AlphaFoldDB" id="A0A2P8IFS0"/>
<dbReference type="InterPro" id="IPR003489">
    <property type="entry name" value="RHF/RaiA"/>
</dbReference>
<dbReference type="Proteomes" id="UP000241118">
    <property type="component" value="Unassembled WGS sequence"/>
</dbReference>
<evidence type="ECO:0000313" key="2">
    <source>
        <dbReference type="Proteomes" id="UP000241118"/>
    </source>
</evidence>
<dbReference type="Pfam" id="PF02482">
    <property type="entry name" value="Ribosomal_S30AE"/>
    <property type="match status" value="1"/>
</dbReference>
<name>A0A2P8IFS0_SACCR</name>
<protein>
    <submittedName>
        <fullName evidence="1">Sigma 54 modulation/S30EA-like ribosomal protein</fullName>
    </submittedName>
</protein>
<dbReference type="InterPro" id="IPR036567">
    <property type="entry name" value="RHF-like"/>
</dbReference>
<keyword evidence="1" id="KW-0689">Ribosomal protein</keyword>
<proteinExistence type="predicted"/>
<dbReference type="RefSeq" id="WP_106614283.1">
    <property type="nucleotide sequence ID" value="NZ_PYAX01000002.1"/>
</dbReference>
<keyword evidence="2" id="KW-1185">Reference proteome</keyword>
<dbReference type="EMBL" id="PYAX01000002">
    <property type="protein sequence ID" value="PSL57318.1"/>
    <property type="molecule type" value="Genomic_DNA"/>
</dbReference>